<keyword evidence="6 8" id="KW-0238">DNA-binding</keyword>
<dbReference type="OrthoDB" id="9459at2157"/>
<comment type="function">
    <text evidence="1 8">Transcriptional regulator.</text>
</comment>
<evidence type="ECO:0000259" key="10">
    <source>
        <dbReference type="Pfam" id="PF08753"/>
    </source>
</evidence>
<reference evidence="11" key="1">
    <citation type="submission" date="2018-06" db="EMBL/GenBank/DDBJ databases">
        <title>Draft genome sequence of Methanothermobacter thermautotrophicus Strain WHS, a thermophilic, hydrogenotrophic methanogen isolated from Washburn Hot Springs in Yellowstone National Park, USA.</title>
        <authorList>
            <person name="Mckay L.J."/>
            <person name="Klingelsmith K."/>
            <person name="Inskeep W.P."/>
            <person name="Fields M.W."/>
        </authorList>
    </citation>
    <scope>NUCLEOTIDE SEQUENCE</scope>
    <source>
        <strain evidence="11">WHS</strain>
    </source>
</reference>
<dbReference type="InterPro" id="IPR014864">
    <property type="entry name" value="TF_NikR_Ni-bd_C"/>
</dbReference>
<feature type="binding site" evidence="8">
    <location>
        <position position="85"/>
    </location>
    <ligand>
        <name>Ni(2+)</name>
        <dbReference type="ChEBI" id="CHEBI:49786"/>
    </ligand>
</feature>
<dbReference type="AlphaFoldDB" id="A0A842YRV9"/>
<dbReference type="RefSeq" id="WP_192962537.1">
    <property type="nucleotide sequence ID" value="NZ_QKOF01000007.1"/>
</dbReference>
<dbReference type="Pfam" id="PF01402">
    <property type="entry name" value="RHH_1"/>
    <property type="match status" value="1"/>
</dbReference>
<dbReference type="PANTHER" id="PTHR34719:SF3">
    <property type="entry name" value="NICKEL-RESPONSIVE REGULATOR-RELATED"/>
    <property type="match status" value="1"/>
</dbReference>
<comment type="caution">
    <text evidence="11">The sequence shown here is derived from an EMBL/GenBank/DDBJ whole genome shotgun (WGS) entry which is preliminary data.</text>
</comment>
<dbReference type="Gene3D" id="3.30.70.1150">
    <property type="entry name" value="ACT-like. Chain A, domain 2"/>
    <property type="match status" value="1"/>
</dbReference>
<evidence type="ECO:0000256" key="1">
    <source>
        <dbReference type="ARBA" id="ARBA00002339"/>
    </source>
</evidence>
<proteinExistence type="inferred from homology"/>
<dbReference type="InterPro" id="IPR010985">
    <property type="entry name" value="Ribbon_hlx_hlx"/>
</dbReference>
<dbReference type="SUPFAM" id="SSF47598">
    <property type="entry name" value="Ribbon-helix-helix"/>
    <property type="match status" value="1"/>
</dbReference>
<dbReference type="HAMAP" id="MF_00476">
    <property type="entry name" value="NikR"/>
    <property type="match status" value="1"/>
</dbReference>
<evidence type="ECO:0000256" key="7">
    <source>
        <dbReference type="ARBA" id="ARBA00023163"/>
    </source>
</evidence>
<feature type="domain" description="Transcription factor NikR nickel binding C-terminal" evidence="10">
    <location>
        <begin position="61"/>
        <end position="126"/>
    </location>
</feature>
<evidence type="ECO:0000256" key="5">
    <source>
        <dbReference type="ARBA" id="ARBA00023015"/>
    </source>
</evidence>
<dbReference type="InterPro" id="IPR027271">
    <property type="entry name" value="Acetolactate_synth/TF_NikR_C"/>
</dbReference>
<dbReference type="InterPro" id="IPR050192">
    <property type="entry name" value="CopG/NikR_regulator"/>
</dbReference>
<dbReference type="Proteomes" id="UP000646659">
    <property type="component" value="Unassembled WGS sequence"/>
</dbReference>
<evidence type="ECO:0000256" key="4">
    <source>
        <dbReference type="ARBA" id="ARBA00022723"/>
    </source>
</evidence>
<evidence type="ECO:0000256" key="3">
    <source>
        <dbReference type="ARBA" id="ARBA00022596"/>
    </source>
</evidence>
<dbReference type="InterPro" id="IPR002145">
    <property type="entry name" value="CopG"/>
</dbReference>
<dbReference type="GO" id="GO:0016151">
    <property type="term" value="F:nickel cation binding"/>
    <property type="evidence" value="ECO:0007669"/>
    <property type="project" value="UniProtKB-UniRule"/>
</dbReference>
<dbReference type="GO" id="GO:0010045">
    <property type="term" value="P:response to nickel cation"/>
    <property type="evidence" value="ECO:0007669"/>
    <property type="project" value="InterPro"/>
</dbReference>
<dbReference type="Pfam" id="PF08753">
    <property type="entry name" value="NikR_C"/>
    <property type="match status" value="1"/>
</dbReference>
<feature type="binding site" evidence="8">
    <location>
        <position position="93"/>
    </location>
    <ligand>
        <name>Ni(2+)</name>
        <dbReference type="ChEBI" id="CHEBI:49786"/>
    </ligand>
</feature>
<sequence>MVVVSVSLSEKLLEEIDALRDELGFSGRSDVIRVAARMLIDEKKNLSEFNGEINAVLFLIHPRRVEDLVTQIKHDYEDIIGTQLHSHLKDGNCLELFIIEGESARVRELAERFLACGKMKHIKLVTF</sequence>
<comment type="cofactor">
    <cofactor evidence="8">
        <name>Ni(2+)</name>
        <dbReference type="ChEBI" id="CHEBI:49786"/>
    </cofactor>
    <text evidence="8">Binds 1 nickel ion per subunit.</text>
</comment>
<evidence type="ECO:0000256" key="8">
    <source>
        <dbReference type="HAMAP-Rule" id="MF_00476"/>
    </source>
</evidence>
<keyword evidence="3 8" id="KW-0533">Nickel</keyword>
<evidence type="ECO:0000259" key="9">
    <source>
        <dbReference type="Pfam" id="PF01402"/>
    </source>
</evidence>
<evidence type="ECO:0000256" key="2">
    <source>
        <dbReference type="ARBA" id="ARBA00008478"/>
    </source>
</evidence>
<feature type="binding site" evidence="8">
    <location>
        <position position="87"/>
    </location>
    <ligand>
        <name>Ni(2+)</name>
        <dbReference type="ChEBI" id="CHEBI:49786"/>
    </ligand>
</feature>
<organism evidence="11 12">
    <name type="scientific">Methanothermobacter thermautotrophicus</name>
    <name type="common">Methanobacterium thermoformicicum</name>
    <dbReference type="NCBI Taxonomy" id="145262"/>
    <lineage>
        <taxon>Archaea</taxon>
        <taxon>Methanobacteriati</taxon>
        <taxon>Methanobacteriota</taxon>
        <taxon>Methanomada group</taxon>
        <taxon>Methanobacteria</taxon>
        <taxon>Methanobacteriales</taxon>
        <taxon>Methanobacteriaceae</taxon>
        <taxon>Methanothermobacter</taxon>
    </lineage>
</organism>
<dbReference type="InterPro" id="IPR022988">
    <property type="entry name" value="Ni_resp_reg_NikR"/>
</dbReference>
<evidence type="ECO:0000313" key="11">
    <source>
        <dbReference type="EMBL" id="MBE2900834.1"/>
    </source>
</evidence>
<dbReference type="Gene3D" id="1.10.1220.10">
    <property type="entry name" value="Met repressor-like"/>
    <property type="match status" value="1"/>
</dbReference>
<name>A0A842YRV9_METTF</name>
<dbReference type="EMBL" id="QKOF01000007">
    <property type="protein sequence ID" value="MBE2900834.1"/>
    <property type="molecule type" value="Genomic_DNA"/>
</dbReference>
<keyword evidence="4 8" id="KW-0479">Metal-binding</keyword>
<gene>
    <name evidence="11" type="ORF">DNK57_08555</name>
</gene>
<dbReference type="InterPro" id="IPR045865">
    <property type="entry name" value="ACT-like_dom_sf"/>
</dbReference>
<accession>A0A842YRV9</accession>
<evidence type="ECO:0000313" key="12">
    <source>
        <dbReference type="Proteomes" id="UP000646659"/>
    </source>
</evidence>
<dbReference type="SUPFAM" id="SSF55021">
    <property type="entry name" value="ACT-like"/>
    <property type="match status" value="1"/>
</dbReference>
<keyword evidence="5 8" id="KW-0805">Transcription regulation</keyword>
<dbReference type="GO" id="GO:0003700">
    <property type="term" value="F:DNA-binding transcription factor activity"/>
    <property type="evidence" value="ECO:0007669"/>
    <property type="project" value="UniProtKB-UniRule"/>
</dbReference>
<dbReference type="GO" id="GO:0003677">
    <property type="term" value="F:DNA binding"/>
    <property type="evidence" value="ECO:0007669"/>
    <property type="project" value="UniProtKB-KW"/>
</dbReference>
<feature type="binding site" evidence="8">
    <location>
        <position position="74"/>
    </location>
    <ligand>
        <name>Ni(2+)</name>
        <dbReference type="ChEBI" id="CHEBI:49786"/>
    </ligand>
</feature>
<dbReference type="CDD" id="cd22231">
    <property type="entry name" value="RHH_NikR_HicB-like"/>
    <property type="match status" value="1"/>
</dbReference>
<feature type="domain" description="Ribbon-helix-helix protein CopG" evidence="9">
    <location>
        <begin position="2"/>
        <end position="42"/>
    </location>
</feature>
<dbReference type="InterPro" id="IPR013321">
    <property type="entry name" value="Arc_rbn_hlx_hlx"/>
</dbReference>
<protein>
    <recommendedName>
        <fullName evidence="8">Putative nickel-responsive regulator</fullName>
    </recommendedName>
</protein>
<dbReference type="PANTHER" id="PTHR34719">
    <property type="entry name" value="NICKEL-RESPONSIVE REGULATOR"/>
    <property type="match status" value="1"/>
</dbReference>
<evidence type="ECO:0000256" key="6">
    <source>
        <dbReference type="ARBA" id="ARBA00023125"/>
    </source>
</evidence>
<comment type="similarity">
    <text evidence="2 8">Belongs to the transcriptional regulatory CopG/NikR family.</text>
</comment>
<keyword evidence="7 8" id="KW-0804">Transcription</keyword>